<proteinExistence type="predicted"/>
<dbReference type="AlphaFoldDB" id="A0A1H3CYM8"/>
<sequence length="311" mass="35451">MLFKKALFVFAVMSSVFAFGQANTVELGVITDNDSYTSSKNDKYYTNGLEIFYRFLNKAKKAEVNKKSTEFRIGQYIYNPRSISSEDIATNDRPFAGYLFVEAGRSFFYQNESVVKYHMQIGNVGPNSFGKETQNFIHRLLNHKEATGWEHQIRNTVALQSHVFYSKKLFPKLESKAIDFHFQSEADLGTIFTGASTGFLTRIAFKKLAPVYNSNLYGGAVGSNESEFYFYLAPSVNYQLYDATIQGSLFNDDSPVTYDLVPLRFNGEAGFKYRKNNLNLGYSFVYRGKEVNNDENTGYFYGSISISFLFK</sequence>
<organism evidence="2 3">
    <name type="scientific">Flavobacterium degerlachei</name>
    <dbReference type="NCBI Taxonomy" id="229203"/>
    <lineage>
        <taxon>Bacteria</taxon>
        <taxon>Pseudomonadati</taxon>
        <taxon>Bacteroidota</taxon>
        <taxon>Flavobacteriia</taxon>
        <taxon>Flavobacteriales</taxon>
        <taxon>Flavobacteriaceae</taxon>
        <taxon>Flavobacterium</taxon>
    </lineage>
</organism>
<dbReference type="Pfam" id="PF09982">
    <property type="entry name" value="LpxR"/>
    <property type="match status" value="1"/>
</dbReference>
<dbReference type="Proteomes" id="UP000198569">
    <property type="component" value="Unassembled WGS sequence"/>
</dbReference>
<protein>
    <recommendedName>
        <fullName evidence="4">Lipid A deacylase LpxR family protein</fullName>
    </recommendedName>
</protein>
<dbReference type="EMBL" id="FNMV01000012">
    <property type="protein sequence ID" value="SDX59332.1"/>
    <property type="molecule type" value="Genomic_DNA"/>
</dbReference>
<keyword evidence="1" id="KW-0732">Signal</keyword>
<name>A0A1H3CYM8_9FLAO</name>
<gene>
    <name evidence="2" type="ORF">SAMN05444338_11250</name>
</gene>
<accession>A0A1H3CYM8</accession>
<evidence type="ECO:0000313" key="3">
    <source>
        <dbReference type="Proteomes" id="UP000198569"/>
    </source>
</evidence>
<dbReference type="OrthoDB" id="622552at2"/>
<feature type="chain" id="PRO_5011513076" description="Lipid A deacylase LpxR family protein" evidence="1">
    <location>
        <begin position="21"/>
        <end position="311"/>
    </location>
</feature>
<dbReference type="InterPro" id="IPR018707">
    <property type="entry name" value="LpxR"/>
</dbReference>
<dbReference type="STRING" id="229203.SAMN05444338_11250"/>
<evidence type="ECO:0008006" key="4">
    <source>
        <dbReference type="Google" id="ProtNLM"/>
    </source>
</evidence>
<evidence type="ECO:0000313" key="2">
    <source>
        <dbReference type="EMBL" id="SDX59332.1"/>
    </source>
</evidence>
<reference evidence="3" key="1">
    <citation type="submission" date="2016-10" db="EMBL/GenBank/DDBJ databases">
        <authorList>
            <person name="Varghese N."/>
            <person name="Submissions S."/>
        </authorList>
    </citation>
    <scope>NUCLEOTIDE SEQUENCE [LARGE SCALE GENOMIC DNA]</scope>
    <source>
        <strain evidence="3">DSM 15718</strain>
    </source>
</reference>
<keyword evidence="3" id="KW-1185">Reference proteome</keyword>
<dbReference type="Gene3D" id="2.40.128.140">
    <property type="entry name" value="Outer membrane protein"/>
    <property type="match status" value="1"/>
</dbReference>
<dbReference type="InterPro" id="IPR037107">
    <property type="entry name" value="Put_OMP_sf"/>
</dbReference>
<evidence type="ECO:0000256" key="1">
    <source>
        <dbReference type="SAM" id="SignalP"/>
    </source>
</evidence>
<feature type="signal peptide" evidence="1">
    <location>
        <begin position="1"/>
        <end position="20"/>
    </location>
</feature>